<feature type="compositionally biased region" description="Polar residues" evidence="4">
    <location>
        <begin position="1"/>
        <end position="15"/>
    </location>
</feature>
<feature type="region of interest" description="Disordered" evidence="4">
    <location>
        <begin position="1"/>
        <end position="35"/>
    </location>
</feature>
<reference evidence="6 7" key="1">
    <citation type="submission" date="2023-08" db="EMBL/GenBank/DDBJ databases">
        <title>Black Yeasts Isolated from many extreme environments.</title>
        <authorList>
            <person name="Coleine C."/>
            <person name="Stajich J.E."/>
            <person name="Selbmann L."/>
        </authorList>
    </citation>
    <scope>NUCLEOTIDE SEQUENCE [LARGE SCALE GENOMIC DNA]</scope>
    <source>
        <strain evidence="6 7">CCFEE 5935</strain>
    </source>
</reference>
<dbReference type="GO" id="GO:0006351">
    <property type="term" value="P:DNA-templated transcription"/>
    <property type="evidence" value="ECO:0007669"/>
    <property type="project" value="InterPro"/>
</dbReference>
<dbReference type="PANTHER" id="PTHR47424:SF6">
    <property type="entry name" value="PROLINE UTILIZATION TRANS-ACTIVATOR"/>
    <property type="match status" value="1"/>
</dbReference>
<evidence type="ECO:0000256" key="3">
    <source>
        <dbReference type="ARBA" id="ARBA00023242"/>
    </source>
</evidence>
<evidence type="ECO:0000313" key="7">
    <source>
        <dbReference type="Proteomes" id="UP001337655"/>
    </source>
</evidence>
<feature type="compositionally biased region" description="Basic and acidic residues" evidence="4">
    <location>
        <begin position="20"/>
        <end position="33"/>
    </location>
</feature>
<name>A0AAV9PIH5_9PEZI</name>
<dbReference type="AlphaFoldDB" id="A0AAV9PIH5"/>
<dbReference type="InterPro" id="IPR051127">
    <property type="entry name" value="Fungal_SecMet_Regulators"/>
</dbReference>
<organism evidence="6 7">
    <name type="scientific">Saxophila tyrrhenica</name>
    <dbReference type="NCBI Taxonomy" id="1690608"/>
    <lineage>
        <taxon>Eukaryota</taxon>
        <taxon>Fungi</taxon>
        <taxon>Dikarya</taxon>
        <taxon>Ascomycota</taxon>
        <taxon>Pezizomycotina</taxon>
        <taxon>Dothideomycetes</taxon>
        <taxon>Dothideomycetidae</taxon>
        <taxon>Mycosphaerellales</taxon>
        <taxon>Extremaceae</taxon>
        <taxon>Saxophila</taxon>
    </lineage>
</organism>
<dbReference type="SMART" id="SM00906">
    <property type="entry name" value="Fungal_trans"/>
    <property type="match status" value="1"/>
</dbReference>
<dbReference type="Pfam" id="PF04082">
    <property type="entry name" value="Fungal_trans"/>
    <property type="match status" value="1"/>
</dbReference>
<proteinExistence type="predicted"/>
<dbReference type="InterPro" id="IPR007219">
    <property type="entry name" value="XnlR_reg_dom"/>
</dbReference>
<accession>A0AAV9PIH5</accession>
<evidence type="ECO:0000313" key="6">
    <source>
        <dbReference type="EMBL" id="KAK5172274.1"/>
    </source>
</evidence>
<feature type="domain" description="Xylanolytic transcriptional activator regulatory" evidence="5">
    <location>
        <begin position="248"/>
        <end position="321"/>
    </location>
</feature>
<evidence type="ECO:0000256" key="4">
    <source>
        <dbReference type="SAM" id="MobiDB-lite"/>
    </source>
</evidence>
<evidence type="ECO:0000256" key="2">
    <source>
        <dbReference type="ARBA" id="ARBA00023163"/>
    </source>
</evidence>
<gene>
    <name evidence="6" type="ORF">LTR77_003912</name>
</gene>
<dbReference type="CDD" id="cd12148">
    <property type="entry name" value="fungal_TF_MHR"/>
    <property type="match status" value="1"/>
</dbReference>
<keyword evidence="3" id="KW-0539">Nucleus</keyword>
<sequence length="338" mass="37111">MSGSRSAGEMTTPTFSCPRPRQEQQHNNNDDFSRNLLVDDQPHVQDNNSVQSQQWYLGPSSTWSFSRRVLAHLEEYVSPNAGTFPSTPLYLDGAAYRFDPEERRHQTCDPALDIAAGTTQTAPWPAFDHALYLFHTVQFRLGQILHFTDSEQSFSNLYSTLQDDCAPTEGHAPFQRAYILLILAFGRALLCHAHGGQSSAAPKGSQYAAEACSLLPTIHSPDQDNVLAIRVFGLAALYLQSLDMRVTAFEFAGRALRLCYVTGIHRGAASNVADEATRSSIDKLWWSVYMLDQHLSALMGAPSAVQDNDVTAQLPCADASSPQDAALGVQSACKVDEK</sequence>
<dbReference type="RefSeq" id="XP_064661118.1">
    <property type="nucleotide sequence ID" value="XM_064801167.1"/>
</dbReference>
<protein>
    <recommendedName>
        <fullName evidence="5">Xylanolytic transcriptional activator regulatory domain-containing protein</fullName>
    </recommendedName>
</protein>
<dbReference type="GeneID" id="89925258"/>
<evidence type="ECO:0000259" key="5">
    <source>
        <dbReference type="SMART" id="SM00906"/>
    </source>
</evidence>
<evidence type="ECO:0000256" key="1">
    <source>
        <dbReference type="ARBA" id="ARBA00023015"/>
    </source>
</evidence>
<dbReference type="Proteomes" id="UP001337655">
    <property type="component" value="Unassembled WGS sequence"/>
</dbReference>
<dbReference type="PANTHER" id="PTHR47424">
    <property type="entry name" value="REGULATORY PROTEIN GAL4"/>
    <property type="match status" value="1"/>
</dbReference>
<keyword evidence="2" id="KW-0804">Transcription</keyword>
<dbReference type="GO" id="GO:0003677">
    <property type="term" value="F:DNA binding"/>
    <property type="evidence" value="ECO:0007669"/>
    <property type="project" value="InterPro"/>
</dbReference>
<keyword evidence="7" id="KW-1185">Reference proteome</keyword>
<dbReference type="EMBL" id="JAVRRT010000005">
    <property type="protein sequence ID" value="KAK5172274.1"/>
    <property type="molecule type" value="Genomic_DNA"/>
</dbReference>
<dbReference type="GO" id="GO:0008270">
    <property type="term" value="F:zinc ion binding"/>
    <property type="evidence" value="ECO:0007669"/>
    <property type="project" value="InterPro"/>
</dbReference>
<keyword evidence="1" id="KW-0805">Transcription regulation</keyword>
<comment type="caution">
    <text evidence="6">The sequence shown here is derived from an EMBL/GenBank/DDBJ whole genome shotgun (WGS) entry which is preliminary data.</text>
</comment>